<feature type="transmembrane region" description="Helical" evidence="9">
    <location>
        <begin position="304"/>
        <end position="322"/>
    </location>
</feature>
<evidence type="ECO:0000256" key="2">
    <source>
        <dbReference type="ARBA" id="ARBA00022448"/>
    </source>
</evidence>
<feature type="transmembrane region" description="Helical" evidence="9">
    <location>
        <begin position="20"/>
        <end position="40"/>
    </location>
</feature>
<evidence type="ECO:0000313" key="10">
    <source>
        <dbReference type="EMBL" id="NAS17575.1"/>
    </source>
</evidence>
<dbReference type="NCBIfam" id="NF007749">
    <property type="entry name" value="PRK10429.1"/>
    <property type="match status" value="1"/>
</dbReference>
<dbReference type="CDD" id="cd17332">
    <property type="entry name" value="MFS_MelB_like"/>
    <property type="match status" value="1"/>
</dbReference>
<dbReference type="NCBIfam" id="TIGR00792">
    <property type="entry name" value="gph"/>
    <property type="match status" value="1"/>
</dbReference>
<feature type="transmembrane region" description="Helical" evidence="9">
    <location>
        <begin position="46"/>
        <end position="64"/>
    </location>
</feature>
<sequence>MNKAENEVVNKVANKEKYSYGIGAFGKDMVYAFVATYLMIFFTDEVGLSSVFVGGLFFVSRFWDAVNDPLMGLIVDNTRTKWGKFRPWILIGTLINAVVLIFLFFNPNRFLEGKMVYVYCSAAYILWGMTYTIMDIPYWSMIPSFTNDPDERDKMAVIPRIFATLGGASVNSFGLILIAALGISSRSEGYFRLGIAISIIFVISTLITVCNIKEKNVVQNKEQIKIKDIKDILLKNDQLMVIICSVVVFQISQFLYSGFLVYFFTYAINDSAFYATYVAIGTVVQVIALILFPKISQIIGRKNNYLVGCGLGIAGFLGLFIVSRFESNILLCLVAVIYNFGVGILNACTTVMISNSVDYGEFKIGKRSESIVFSAQTFIVKFSTAFSGLVTGVGLKVINYVPNEVQSASTIFGMKIIMFLIPSILMGICGIIYFKFYKLNGQFYYDMIECLEKIRNNKENVVNM</sequence>
<evidence type="ECO:0000313" key="11">
    <source>
        <dbReference type="Proteomes" id="UP000474042"/>
    </source>
</evidence>
<evidence type="ECO:0000256" key="5">
    <source>
        <dbReference type="ARBA" id="ARBA00022692"/>
    </source>
</evidence>
<name>A0A6L9ENH7_CLOBU</name>
<comment type="caution">
    <text evidence="10">The sequence shown here is derived from an EMBL/GenBank/DDBJ whole genome shotgun (WGS) entry which is preliminary data.</text>
</comment>
<keyword evidence="2" id="KW-0813">Transport</keyword>
<evidence type="ECO:0000256" key="8">
    <source>
        <dbReference type="ARBA" id="ARBA00023136"/>
    </source>
</evidence>
<feature type="transmembrane region" description="Helical" evidence="9">
    <location>
        <begin position="189"/>
        <end position="212"/>
    </location>
</feature>
<keyword evidence="3" id="KW-1003">Cell membrane</keyword>
<evidence type="ECO:0000256" key="9">
    <source>
        <dbReference type="SAM" id="Phobius"/>
    </source>
</evidence>
<dbReference type="InterPro" id="IPR018043">
    <property type="entry name" value="Na/Gal_symport_CS"/>
</dbReference>
<dbReference type="Proteomes" id="UP000474042">
    <property type="component" value="Unassembled WGS sequence"/>
</dbReference>
<dbReference type="InterPro" id="IPR036259">
    <property type="entry name" value="MFS_trans_sf"/>
</dbReference>
<keyword evidence="4" id="KW-0762">Sugar transport</keyword>
<keyword evidence="6" id="KW-0769">Symport</keyword>
<dbReference type="PROSITE" id="PS00872">
    <property type="entry name" value="NA_GALACTOSIDE_SYMP"/>
    <property type="match status" value="1"/>
</dbReference>
<organism evidence="10 11">
    <name type="scientific">Clostridium butyricum</name>
    <dbReference type="NCBI Taxonomy" id="1492"/>
    <lineage>
        <taxon>Bacteria</taxon>
        <taxon>Bacillati</taxon>
        <taxon>Bacillota</taxon>
        <taxon>Clostridia</taxon>
        <taxon>Eubacteriales</taxon>
        <taxon>Clostridiaceae</taxon>
        <taxon>Clostridium</taxon>
    </lineage>
</organism>
<evidence type="ECO:0000256" key="7">
    <source>
        <dbReference type="ARBA" id="ARBA00022989"/>
    </source>
</evidence>
<gene>
    <name evidence="10" type="primary">melB</name>
    <name evidence="10" type="ORF">GND98_006745</name>
</gene>
<dbReference type="PANTHER" id="PTHR11328:SF36">
    <property type="entry name" value="MELIBIOSE PERMEASE"/>
    <property type="match status" value="1"/>
</dbReference>
<accession>A0A6L9ENH7</accession>
<dbReference type="Gene3D" id="1.20.1250.20">
    <property type="entry name" value="MFS general substrate transporter like domains"/>
    <property type="match status" value="2"/>
</dbReference>
<dbReference type="InterPro" id="IPR039672">
    <property type="entry name" value="MFS_2"/>
</dbReference>
<comment type="subcellular location">
    <subcellularLocation>
        <location evidence="1">Cell membrane</location>
        <topology evidence="1">Multi-pass membrane protein</topology>
    </subcellularLocation>
</comment>
<dbReference type="GO" id="GO:0015293">
    <property type="term" value="F:symporter activity"/>
    <property type="evidence" value="ECO:0007669"/>
    <property type="project" value="UniProtKB-KW"/>
</dbReference>
<dbReference type="GO" id="GO:0005886">
    <property type="term" value="C:plasma membrane"/>
    <property type="evidence" value="ECO:0007669"/>
    <property type="project" value="UniProtKB-SubCell"/>
</dbReference>
<dbReference type="InterPro" id="IPR001927">
    <property type="entry name" value="Na/Gal_symport"/>
</dbReference>
<dbReference type="EMBL" id="WOFV02000015">
    <property type="protein sequence ID" value="NAS17575.1"/>
    <property type="molecule type" value="Genomic_DNA"/>
</dbReference>
<feature type="transmembrane region" description="Helical" evidence="9">
    <location>
        <begin position="378"/>
        <end position="398"/>
    </location>
</feature>
<reference evidence="10 11" key="1">
    <citation type="submission" date="2020-01" db="EMBL/GenBank/DDBJ databases">
        <title>Genome sequence of a 1,3-propanediol producer, Clostridium butyricum S3.</title>
        <authorList>
            <person name="Zhou J."/>
        </authorList>
    </citation>
    <scope>NUCLEOTIDE SEQUENCE [LARGE SCALE GENOMIC DNA]</scope>
    <source>
        <strain evidence="10 11">S3</strain>
    </source>
</reference>
<evidence type="ECO:0000256" key="3">
    <source>
        <dbReference type="ARBA" id="ARBA00022475"/>
    </source>
</evidence>
<evidence type="ECO:0000256" key="1">
    <source>
        <dbReference type="ARBA" id="ARBA00004651"/>
    </source>
</evidence>
<keyword evidence="5 9" id="KW-0812">Transmembrane</keyword>
<evidence type="ECO:0000256" key="4">
    <source>
        <dbReference type="ARBA" id="ARBA00022597"/>
    </source>
</evidence>
<feature type="transmembrane region" description="Helical" evidence="9">
    <location>
        <begin position="410"/>
        <end position="434"/>
    </location>
</feature>
<dbReference type="SUPFAM" id="SSF103473">
    <property type="entry name" value="MFS general substrate transporter"/>
    <property type="match status" value="1"/>
</dbReference>
<dbReference type="GO" id="GO:0008643">
    <property type="term" value="P:carbohydrate transport"/>
    <property type="evidence" value="ECO:0007669"/>
    <property type="project" value="InterPro"/>
</dbReference>
<feature type="transmembrane region" description="Helical" evidence="9">
    <location>
        <begin position="328"/>
        <end position="357"/>
    </location>
</feature>
<feature type="transmembrane region" description="Helical" evidence="9">
    <location>
        <begin position="116"/>
        <end position="140"/>
    </location>
</feature>
<feature type="transmembrane region" description="Helical" evidence="9">
    <location>
        <begin position="85"/>
        <end position="104"/>
    </location>
</feature>
<proteinExistence type="predicted"/>
<feature type="transmembrane region" description="Helical" evidence="9">
    <location>
        <begin position="161"/>
        <end position="183"/>
    </location>
</feature>
<keyword evidence="7 9" id="KW-1133">Transmembrane helix</keyword>
<dbReference type="AlphaFoldDB" id="A0A6L9ENH7"/>
<feature type="transmembrane region" description="Helical" evidence="9">
    <location>
        <begin position="239"/>
        <end position="265"/>
    </location>
</feature>
<evidence type="ECO:0000256" key="6">
    <source>
        <dbReference type="ARBA" id="ARBA00022847"/>
    </source>
</evidence>
<keyword evidence="8 9" id="KW-0472">Membrane</keyword>
<dbReference type="PANTHER" id="PTHR11328">
    <property type="entry name" value="MAJOR FACILITATOR SUPERFAMILY DOMAIN-CONTAINING PROTEIN"/>
    <property type="match status" value="1"/>
</dbReference>
<protein>
    <submittedName>
        <fullName evidence="10">Melibiose:sodium transporter MelB</fullName>
    </submittedName>
</protein>
<dbReference type="GO" id="GO:0006814">
    <property type="term" value="P:sodium ion transport"/>
    <property type="evidence" value="ECO:0007669"/>
    <property type="project" value="InterPro"/>
</dbReference>
<dbReference type="Pfam" id="PF13347">
    <property type="entry name" value="MFS_2"/>
    <property type="match status" value="1"/>
</dbReference>
<feature type="transmembrane region" description="Helical" evidence="9">
    <location>
        <begin position="271"/>
        <end position="292"/>
    </location>
</feature>